<dbReference type="RefSeq" id="XP_025350784.1">
    <property type="nucleotide sequence ID" value="XM_025490551.1"/>
</dbReference>
<evidence type="ECO:0000256" key="3">
    <source>
        <dbReference type="ARBA" id="ARBA00022862"/>
    </source>
</evidence>
<evidence type="ECO:0000313" key="9">
    <source>
        <dbReference type="EMBL" id="PWN23624.1"/>
    </source>
</evidence>
<dbReference type="GO" id="GO:0045454">
    <property type="term" value="P:cell redox homeostasis"/>
    <property type="evidence" value="ECO:0007669"/>
    <property type="project" value="TreeGrafter"/>
</dbReference>
<protein>
    <submittedName>
        <fullName evidence="9">Redoxin</fullName>
    </submittedName>
</protein>
<evidence type="ECO:0000256" key="6">
    <source>
        <dbReference type="PIRSR" id="PIRSR637944-1"/>
    </source>
</evidence>
<evidence type="ECO:0000256" key="7">
    <source>
        <dbReference type="RuleBase" id="RU366011"/>
    </source>
</evidence>
<dbReference type="Pfam" id="PF08534">
    <property type="entry name" value="Redoxin"/>
    <property type="match status" value="1"/>
</dbReference>
<sequence length="167" mass="17554">MSVKVGDTIPDATFIEVPYSPELESLGACGMPVPAQLHKELKGKKAVIIAIPGAFTPTCHVNHIPAFIKQANEFKTKGYEVYIIAANDAFVMSAFGRVSGAKEGVHFANDSGLALSQALGATVDLTARGMGVRTGRYALIVDDLKITHFANEPNPGEVTVSGADAVL</sequence>
<comment type="function">
    <text evidence="7">Thiol-specific peroxidase that catalyzes the reduction of hydrogen peroxide and organic hydroperoxides to water and alcohols, respectively. Plays a role in cell protection against oxidative stress by detoxifying peroxides.</text>
</comment>
<feature type="non-terminal residue" evidence="9">
    <location>
        <position position="167"/>
    </location>
</feature>
<keyword evidence="4 7" id="KW-0560">Oxidoreductase</keyword>
<dbReference type="InterPro" id="IPR037944">
    <property type="entry name" value="PRX5-like"/>
</dbReference>
<organism evidence="9 10">
    <name type="scientific">Pseudomicrostroma glucosiphilum</name>
    <dbReference type="NCBI Taxonomy" id="1684307"/>
    <lineage>
        <taxon>Eukaryota</taxon>
        <taxon>Fungi</taxon>
        <taxon>Dikarya</taxon>
        <taxon>Basidiomycota</taxon>
        <taxon>Ustilaginomycotina</taxon>
        <taxon>Exobasidiomycetes</taxon>
        <taxon>Microstromatales</taxon>
        <taxon>Microstromatales incertae sedis</taxon>
        <taxon>Pseudomicrostroma</taxon>
    </lineage>
</organism>
<dbReference type="GO" id="GO:0034599">
    <property type="term" value="P:cellular response to oxidative stress"/>
    <property type="evidence" value="ECO:0007669"/>
    <property type="project" value="InterPro"/>
</dbReference>
<feature type="domain" description="Thioredoxin" evidence="8">
    <location>
        <begin position="3"/>
        <end position="167"/>
    </location>
</feature>
<keyword evidence="3 7" id="KW-0049">Antioxidant</keyword>
<dbReference type="OrthoDB" id="195498at2759"/>
<reference evidence="9 10" key="1">
    <citation type="journal article" date="2018" name="Mol. Biol. Evol.">
        <title>Broad Genomic Sampling Reveals a Smut Pathogenic Ancestry of the Fungal Clade Ustilaginomycotina.</title>
        <authorList>
            <person name="Kijpornyongpan T."/>
            <person name="Mondo S.J."/>
            <person name="Barry K."/>
            <person name="Sandor L."/>
            <person name="Lee J."/>
            <person name="Lipzen A."/>
            <person name="Pangilinan J."/>
            <person name="LaButti K."/>
            <person name="Hainaut M."/>
            <person name="Henrissat B."/>
            <person name="Grigoriev I.V."/>
            <person name="Spatafora J.W."/>
            <person name="Aime M.C."/>
        </authorList>
    </citation>
    <scope>NUCLEOTIDE SEQUENCE [LARGE SCALE GENOMIC DNA]</scope>
    <source>
        <strain evidence="9 10">MCA 4718</strain>
    </source>
</reference>
<dbReference type="GeneID" id="37012285"/>
<dbReference type="AlphaFoldDB" id="A0A316UFB9"/>
<keyword evidence="10" id="KW-1185">Reference proteome</keyword>
<dbReference type="GO" id="GO:0042744">
    <property type="term" value="P:hydrogen peroxide catabolic process"/>
    <property type="evidence" value="ECO:0007669"/>
    <property type="project" value="TreeGrafter"/>
</dbReference>
<dbReference type="CDD" id="cd03013">
    <property type="entry name" value="PRX5_like"/>
    <property type="match status" value="1"/>
</dbReference>
<dbReference type="STRING" id="1684307.A0A316UFB9"/>
<evidence type="ECO:0000256" key="4">
    <source>
        <dbReference type="ARBA" id="ARBA00023002"/>
    </source>
</evidence>
<dbReference type="Gene3D" id="3.40.30.10">
    <property type="entry name" value="Glutaredoxin"/>
    <property type="match status" value="1"/>
</dbReference>
<dbReference type="InterPro" id="IPR013766">
    <property type="entry name" value="Thioredoxin_domain"/>
</dbReference>
<dbReference type="InterPro" id="IPR036249">
    <property type="entry name" value="Thioredoxin-like_sf"/>
</dbReference>
<keyword evidence="5 7" id="KW-0676">Redox-active center</keyword>
<feature type="active site" description="Cysteine sulfenic acid (-SOH) intermediate" evidence="6">
    <location>
        <position position="59"/>
    </location>
</feature>
<gene>
    <name evidence="9" type="ORF">BCV69DRAFT_254231</name>
</gene>
<proteinExistence type="inferred from homology"/>
<dbReference type="PROSITE" id="PS51352">
    <property type="entry name" value="THIOREDOXIN_2"/>
    <property type="match status" value="1"/>
</dbReference>
<accession>A0A316UFB9</accession>
<dbReference type="SUPFAM" id="SSF52833">
    <property type="entry name" value="Thioredoxin-like"/>
    <property type="match status" value="1"/>
</dbReference>
<dbReference type="PANTHER" id="PTHR10430:SF16">
    <property type="entry name" value="PEROXIREDOXIN-5, MITOCHONDRIAL"/>
    <property type="match status" value="1"/>
</dbReference>
<name>A0A316UFB9_9BASI</name>
<keyword evidence="2 7" id="KW-0575">Peroxidase</keyword>
<comment type="similarity">
    <text evidence="1 7">Belongs to the peroxiredoxin family. Prx5 subfamily.</text>
</comment>
<dbReference type="PANTHER" id="PTHR10430">
    <property type="entry name" value="PEROXIREDOXIN"/>
    <property type="match status" value="1"/>
</dbReference>
<dbReference type="EMBL" id="KZ819321">
    <property type="protein sequence ID" value="PWN23624.1"/>
    <property type="molecule type" value="Genomic_DNA"/>
</dbReference>
<dbReference type="GO" id="GO:0008379">
    <property type="term" value="F:thioredoxin peroxidase activity"/>
    <property type="evidence" value="ECO:0007669"/>
    <property type="project" value="InterPro"/>
</dbReference>
<dbReference type="GO" id="GO:0005777">
    <property type="term" value="C:peroxisome"/>
    <property type="evidence" value="ECO:0007669"/>
    <property type="project" value="TreeGrafter"/>
</dbReference>
<evidence type="ECO:0000256" key="5">
    <source>
        <dbReference type="ARBA" id="ARBA00023284"/>
    </source>
</evidence>
<dbReference type="InterPro" id="IPR013740">
    <property type="entry name" value="Redoxin"/>
</dbReference>
<dbReference type="Proteomes" id="UP000245942">
    <property type="component" value="Unassembled WGS sequence"/>
</dbReference>
<evidence type="ECO:0000259" key="8">
    <source>
        <dbReference type="PROSITE" id="PS51352"/>
    </source>
</evidence>
<dbReference type="GO" id="GO:0005739">
    <property type="term" value="C:mitochondrion"/>
    <property type="evidence" value="ECO:0007669"/>
    <property type="project" value="TreeGrafter"/>
</dbReference>
<evidence type="ECO:0000256" key="2">
    <source>
        <dbReference type="ARBA" id="ARBA00022559"/>
    </source>
</evidence>
<evidence type="ECO:0000313" key="10">
    <source>
        <dbReference type="Proteomes" id="UP000245942"/>
    </source>
</evidence>
<evidence type="ECO:0000256" key="1">
    <source>
        <dbReference type="ARBA" id="ARBA00010505"/>
    </source>
</evidence>